<sequence>MTNEEVAKDLIRQFGEDVYDFDDPYGMLTLSTTREQIIPILQYLNAHPIYQISFLTTLCGIHYPDDPNPEREFCVVYQLHSLVNNFRIRIKVFLAEADLHIPTATTVYLSANWMERETYDFFGVIFDGHPKLTRILNMEDMDYFPMRKQYPLEDPTREDKIDALFGR</sequence>
<gene>
    <name evidence="3" type="ORF">DUE52_02160</name>
</gene>
<organism evidence="3 4">
    <name type="scientific">Larkinella punicea</name>
    <dbReference type="NCBI Taxonomy" id="2315727"/>
    <lineage>
        <taxon>Bacteria</taxon>
        <taxon>Pseudomonadati</taxon>
        <taxon>Bacteroidota</taxon>
        <taxon>Cytophagia</taxon>
        <taxon>Cytophagales</taxon>
        <taxon>Spirosomataceae</taxon>
        <taxon>Larkinella</taxon>
    </lineage>
</organism>
<dbReference type="AlphaFoldDB" id="A0A368JTS5"/>
<dbReference type="OrthoDB" id="9803286at2"/>
<dbReference type="GO" id="GO:0008137">
    <property type="term" value="F:NADH dehydrogenase (ubiquinone) activity"/>
    <property type="evidence" value="ECO:0007669"/>
    <property type="project" value="InterPro"/>
</dbReference>
<dbReference type="PANTHER" id="PTHR10884">
    <property type="entry name" value="NADH DEHYDROGENASE UBIQUINONE IRON-SULFUR PROTEIN 3"/>
    <property type="match status" value="1"/>
</dbReference>
<proteinExistence type="inferred from homology"/>
<dbReference type="InterPro" id="IPR037232">
    <property type="entry name" value="NADH_quin_OxRdtase_su_C/D-like"/>
</dbReference>
<dbReference type="EMBL" id="QOWE01000002">
    <property type="protein sequence ID" value="RCR71080.1"/>
    <property type="molecule type" value="Genomic_DNA"/>
</dbReference>
<evidence type="ECO:0000313" key="3">
    <source>
        <dbReference type="EMBL" id="RCR71080.1"/>
    </source>
</evidence>
<evidence type="ECO:0000259" key="2">
    <source>
        <dbReference type="Pfam" id="PF00329"/>
    </source>
</evidence>
<comment type="caution">
    <text evidence="3">The sequence shown here is derived from an EMBL/GenBank/DDBJ whole genome shotgun (WGS) entry which is preliminary data.</text>
</comment>
<protein>
    <submittedName>
        <fullName evidence="3">NADH-quinone oxidoreductase subunit C</fullName>
    </submittedName>
</protein>
<dbReference type="PANTHER" id="PTHR10884:SF14">
    <property type="entry name" value="NADH DEHYDROGENASE [UBIQUINONE] IRON-SULFUR PROTEIN 3, MITOCHONDRIAL"/>
    <property type="match status" value="1"/>
</dbReference>
<accession>A0A368JTS5</accession>
<comment type="similarity">
    <text evidence="1">Belongs to the complex I 30 kDa subunit family.</text>
</comment>
<feature type="domain" description="NADH:ubiquinone oxidoreductase 30kDa subunit" evidence="2">
    <location>
        <begin position="32"/>
        <end position="154"/>
    </location>
</feature>
<evidence type="ECO:0000256" key="1">
    <source>
        <dbReference type="ARBA" id="ARBA00007569"/>
    </source>
</evidence>
<dbReference type="Gene3D" id="3.30.460.80">
    <property type="entry name" value="NADH:ubiquinone oxidoreductase, 30kDa subunit"/>
    <property type="match status" value="1"/>
</dbReference>
<dbReference type="SUPFAM" id="SSF143243">
    <property type="entry name" value="Nqo5-like"/>
    <property type="match status" value="1"/>
</dbReference>
<dbReference type="InterPro" id="IPR001268">
    <property type="entry name" value="NADH_UbQ_OxRdtase_30kDa_su"/>
</dbReference>
<reference evidence="3 4" key="1">
    <citation type="submission" date="2018-07" db="EMBL/GenBank/DDBJ databases">
        <title>Genome analysis of Larkinella rosea.</title>
        <authorList>
            <person name="Zhou Z."/>
            <person name="Wang G."/>
        </authorList>
    </citation>
    <scope>NUCLEOTIDE SEQUENCE [LARGE SCALE GENOMIC DNA]</scope>
    <source>
        <strain evidence="4">zzj9</strain>
    </source>
</reference>
<dbReference type="Proteomes" id="UP000253383">
    <property type="component" value="Unassembled WGS sequence"/>
</dbReference>
<name>A0A368JTS5_9BACT</name>
<dbReference type="Pfam" id="PF00329">
    <property type="entry name" value="Complex1_30kDa"/>
    <property type="match status" value="1"/>
</dbReference>
<dbReference type="RefSeq" id="WP_114404310.1">
    <property type="nucleotide sequence ID" value="NZ_QOWE01000002.1"/>
</dbReference>
<evidence type="ECO:0000313" key="4">
    <source>
        <dbReference type="Proteomes" id="UP000253383"/>
    </source>
</evidence>
<keyword evidence="4" id="KW-1185">Reference proteome</keyword>